<dbReference type="InterPro" id="IPR002104">
    <property type="entry name" value="Integrase_catalytic"/>
</dbReference>
<dbReference type="InterPro" id="IPR011010">
    <property type="entry name" value="DNA_brk_join_enz"/>
</dbReference>
<dbReference type="GO" id="GO:0015074">
    <property type="term" value="P:DNA integration"/>
    <property type="evidence" value="ECO:0007669"/>
    <property type="project" value="InterPro"/>
</dbReference>
<feature type="domain" description="Core-binding (CB)" evidence="6">
    <location>
        <begin position="26"/>
        <end position="131"/>
    </location>
</feature>
<dbReference type="Pfam" id="PF00589">
    <property type="entry name" value="Phage_integrase"/>
    <property type="match status" value="1"/>
</dbReference>
<dbReference type="GO" id="GO:0006310">
    <property type="term" value="P:DNA recombination"/>
    <property type="evidence" value="ECO:0007669"/>
    <property type="project" value="UniProtKB-KW"/>
</dbReference>
<dbReference type="Gene3D" id="1.10.443.10">
    <property type="entry name" value="Intergrase catalytic core"/>
    <property type="match status" value="1"/>
</dbReference>
<feature type="region of interest" description="Disordered" evidence="4">
    <location>
        <begin position="1"/>
        <end position="21"/>
    </location>
</feature>
<protein>
    <submittedName>
        <fullName evidence="7">Tyrosine-type recombinase/integrase</fullName>
    </submittedName>
</protein>
<evidence type="ECO:0000256" key="3">
    <source>
        <dbReference type="PROSITE-ProRule" id="PRU01248"/>
    </source>
</evidence>
<accession>A0A9X7Z833</accession>
<dbReference type="AlphaFoldDB" id="A0A9X7Z833"/>
<sequence>MQQDKRIGRKTVRSRNGQAKRNTARYTIDQAFELFYHAKSGEGLRKRTLVDYKNHHRYLVSWLTEIHPQVEYIEDVSPQLLREYIYYLSHEKPQYEGHPYKSDNDKSKLGLSPGCVNVRVTTMKSFFAWLHREAIIPSNPTVNIKKQAVEEDTIEAFTDDQIELLLQQPNKHTYAGFRDYILMRLLLESGMRINEVLSLTTENIDFKTRLITLSGAQNKNRKVRIIPLSPDMVRLVMDLMAENKTYFPEAMHLFLANYGEPLSQEGITHRVKQYGREAGIAEHVRCSPHTFRHTFAKSFLTAGGDIIALQRILGHSSMDMVRKYVQHTPEDLRNAHDKFTVRLKSSRRLM</sequence>
<dbReference type="PROSITE" id="PS51898">
    <property type="entry name" value="TYR_RECOMBINASE"/>
    <property type="match status" value="1"/>
</dbReference>
<dbReference type="PROSITE" id="PS51900">
    <property type="entry name" value="CB"/>
    <property type="match status" value="1"/>
</dbReference>
<feature type="domain" description="Tyr recombinase" evidence="5">
    <location>
        <begin position="152"/>
        <end position="337"/>
    </location>
</feature>
<proteinExistence type="predicted"/>
<evidence type="ECO:0000313" key="8">
    <source>
        <dbReference type="Proteomes" id="UP000663505"/>
    </source>
</evidence>
<evidence type="ECO:0000256" key="4">
    <source>
        <dbReference type="SAM" id="MobiDB-lite"/>
    </source>
</evidence>
<dbReference type="KEGG" id="afx:JZ786_09760"/>
<organism evidence="7 8">
    <name type="scientific">Alicyclobacillus mengziensis</name>
    <dbReference type="NCBI Taxonomy" id="2931921"/>
    <lineage>
        <taxon>Bacteria</taxon>
        <taxon>Bacillati</taxon>
        <taxon>Bacillota</taxon>
        <taxon>Bacilli</taxon>
        <taxon>Bacillales</taxon>
        <taxon>Alicyclobacillaceae</taxon>
        <taxon>Alicyclobacillus</taxon>
    </lineage>
</organism>
<keyword evidence="8" id="KW-1185">Reference proteome</keyword>
<evidence type="ECO:0000313" key="7">
    <source>
        <dbReference type="EMBL" id="QSO49172.1"/>
    </source>
</evidence>
<keyword evidence="2" id="KW-0233">DNA recombination</keyword>
<dbReference type="RefSeq" id="WP_206658485.1">
    <property type="nucleotide sequence ID" value="NZ_CP071182.1"/>
</dbReference>
<dbReference type="Proteomes" id="UP000663505">
    <property type="component" value="Chromosome"/>
</dbReference>
<dbReference type="Gene3D" id="1.10.150.130">
    <property type="match status" value="1"/>
</dbReference>
<dbReference type="EMBL" id="CP071182">
    <property type="protein sequence ID" value="QSO49172.1"/>
    <property type="molecule type" value="Genomic_DNA"/>
</dbReference>
<dbReference type="InterPro" id="IPR044068">
    <property type="entry name" value="CB"/>
</dbReference>
<dbReference type="InterPro" id="IPR050090">
    <property type="entry name" value="Tyrosine_recombinase_XerCD"/>
</dbReference>
<gene>
    <name evidence="7" type="ORF">JZ786_09760</name>
</gene>
<dbReference type="InterPro" id="IPR013762">
    <property type="entry name" value="Integrase-like_cat_sf"/>
</dbReference>
<dbReference type="PANTHER" id="PTHR30349">
    <property type="entry name" value="PHAGE INTEGRASE-RELATED"/>
    <property type="match status" value="1"/>
</dbReference>
<dbReference type="CDD" id="cd00397">
    <property type="entry name" value="DNA_BRE_C"/>
    <property type="match status" value="1"/>
</dbReference>
<dbReference type="InterPro" id="IPR010998">
    <property type="entry name" value="Integrase_recombinase_N"/>
</dbReference>
<reference evidence="7 8" key="1">
    <citation type="submission" date="2021-02" db="EMBL/GenBank/DDBJ databases">
        <title>Alicyclobacillus curvatus sp. nov. and Alicyclobacillus mengziensis sp. nov., two acidophilic bacteria isolated from acid mine drainage.</title>
        <authorList>
            <person name="Huang Y."/>
        </authorList>
    </citation>
    <scope>NUCLEOTIDE SEQUENCE [LARGE SCALE GENOMIC DNA]</scope>
    <source>
        <strain evidence="7 8">S30H14</strain>
    </source>
</reference>
<name>A0A9X7Z833_9BACL</name>
<dbReference type="SUPFAM" id="SSF56349">
    <property type="entry name" value="DNA breaking-rejoining enzymes"/>
    <property type="match status" value="1"/>
</dbReference>
<evidence type="ECO:0000256" key="2">
    <source>
        <dbReference type="ARBA" id="ARBA00023172"/>
    </source>
</evidence>
<evidence type="ECO:0000256" key="1">
    <source>
        <dbReference type="ARBA" id="ARBA00023125"/>
    </source>
</evidence>
<evidence type="ECO:0000259" key="6">
    <source>
        <dbReference type="PROSITE" id="PS51900"/>
    </source>
</evidence>
<dbReference type="GO" id="GO:0003677">
    <property type="term" value="F:DNA binding"/>
    <property type="evidence" value="ECO:0007669"/>
    <property type="project" value="UniProtKB-UniRule"/>
</dbReference>
<keyword evidence="1 3" id="KW-0238">DNA-binding</keyword>
<evidence type="ECO:0000259" key="5">
    <source>
        <dbReference type="PROSITE" id="PS51898"/>
    </source>
</evidence>